<dbReference type="Pfam" id="PF14352">
    <property type="entry name" value="DUF4402"/>
    <property type="match status" value="1"/>
</dbReference>
<proteinExistence type="predicted"/>
<gene>
    <name evidence="2" type="ORF">HGB41_08295</name>
</gene>
<protein>
    <submittedName>
        <fullName evidence="2">DUF4402 domain-containing protein</fullName>
    </submittedName>
</protein>
<feature type="chain" id="PRO_5030766453" evidence="1">
    <location>
        <begin position="31"/>
        <end position="164"/>
    </location>
</feature>
<keyword evidence="3" id="KW-1185">Reference proteome</keyword>
<evidence type="ECO:0000313" key="2">
    <source>
        <dbReference type="EMBL" id="NNG22999.1"/>
    </source>
</evidence>
<evidence type="ECO:0000256" key="1">
    <source>
        <dbReference type="SAM" id="SignalP"/>
    </source>
</evidence>
<dbReference type="PROSITE" id="PS51257">
    <property type="entry name" value="PROKAR_LIPOPROTEIN"/>
    <property type="match status" value="1"/>
</dbReference>
<reference evidence="2 3" key="1">
    <citation type="submission" date="2020-04" db="EMBL/GenBank/DDBJ databases">
        <title>Massilia sp. nov., a cold adapted bacteria isolated from Arctic soil.</title>
        <authorList>
            <person name="Son J."/>
            <person name="Ka J.-O."/>
        </authorList>
    </citation>
    <scope>NUCLEOTIDE SEQUENCE [LARGE SCALE GENOMIC DNA]</scope>
    <source>
        <strain evidence="2 3">ML15P13</strain>
    </source>
</reference>
<name>A0A7Y2K060_9BURK</name>
<comment type="caution">
    <text evidence="2">The sequence shown here is derived from an EMBL/GenBank/DDBJ whole genome shotgun (WGS) entry which is preliminary data.</text>
</comment>
<organism evidence="2 3">
    <name type="scientific">Telluria aromaticivorans</name>
    <dbReference type="NCBI Taxonomy" id="2725995"/>
    <lineage>
        <taxon>Bacteria</taxon>
        <taxon>Pseudomonadati</taxon>
        <taxon>Pseudomonadota</taxon>
        <taxon>Betaproteobacteria</taxon>
        <taxon>Burkholderiales</taxon>
        <taxon>Oxalobacteraceae</taxon>
        <taxon>Telluria group</taxon>
        <taxon>Telluria</taxon>
    </lineage>
</organism>
<dbReference type="Proteomes" id="UP000533905">
    <property type="component" value="Unassembled WGS sequence"/>
</dbReference>
<evidence type="ECO:0000313" key="3">
    <source>
        <dbReference type="Proteomes" id="UP000533905"/>
    </source>
</evidence>
<dbReference type="RefSeq" id="WP_171083028.1">
    <property type="nucleotide sequence ID" value="NZ_JABAIV010000002.1"/>
</dbReference>
<feature type="signal peptide" evidence="1">
    <location>
        <begin position="1"/>
        <end position="30"/>
    </location>
</feature>
<dbReference type="AlphaFoldDB" id="A0A7Y2K060"/>
<dbReference type="EMBL" id="JABAIV010000002">
    <property type="protein sequence ID" value="NNG22999.1"/>
    <property type="molecule type" value="Genomic_DNA"/>
</dbReference>
<sequence>MQVRRYHALLAAGTLVLAALILSCQHEAQAQQIVLSNARGLDFGRFVAGTGGTVILSPTGVRSRTGGVILLNSSTAGQAMFNVGKSSNGGNNKAVIISLPANGSTRLNSGANSMAVNTFVNNPGSLASVPSGGTTLSVGATLVVAPNQPPGNYTGSFPLTVNFQ</sequence>
<keyword evidence="1" id="KW-0732">Signal</keyword>
<accession>A0A7Y2K060</accession>
<dbReference type="InterPro" id="IPR025514">
    <property type="entry name" value="DUF4402"/>
</dbReference>